<reference evidence="3" key="1">
    <citation type="submission" date="2019-11" db="UniProtKB">
        <authorList>
            <consortium name="WormBaseParasite"/>
        </authorList>
    </citation>
    <scope>IDENTIFICATION</scope>
</reference>
<feature type="repeat" description="ANK" evidence="1">
    <location>
        <begin position="807"/>
        <end position="841"/>
    </location>
</feature>
<dbReference type="PROSITE" id="PS50088">
    <property type="entry name" value="ANK_REPEAT"/>
    <property type="match status" value="1"/>
</dbReference>
<keyword evidence="1" id="KW-0040">ANK repeat</keyword>
<feature type="region of interest" description="Disordered" evidence="2">
    <location>
        <begin position="642"/>
        <end position="685"/>
    </location>
</feature>
<protein>
    <submittedName>
        <fullName evidence="3">ANK_REP_REGION domain-containing protein</fullName>
    </submittedName>
</protein>
<feature type="compositionally biased region" description="Basic and acidic residues" evidence="2">
    <location>
        <begin position="199"/>
        <end position="208"/>
    </location>
</feature>
<dbReference type="Pfam" id="PF12796">
    <property type="entry name" value="Ank_2"/>
    <property type="match status" value="1"/>
</dbReference>
<organism evidence="3">
    <name type="scientific">Mesocestoides corti</name>
    <name type="common">Flatworm</name>
    <dbReference type="NCBI Taxonomy" id="53468"/>
    <lineage>
        <taxon>Eukaryota</taxon>
        <taxon>Metazoa</taxon>
        <taxon>Spiralia</taxon>
        <taxon>Lophotrochozoa</taxon>
        <taxon>Platyhelminthes</taxon>
        <taxon>Cestoda</taxon>
        <taxon>Eucestoda</taxon>
        <taxon>Cyclophyllidea</taxon>
        <taxon>Mesocestoididae</taxon>
        <taxon>Mesocestoides</taxon>
    </lineage>
</organism>
<dbReference type="PANTHER" id="PTHR16058">
    <property type="entry name" value="DOUBLE ZINC RIBBON AND ANKYRIN REPEAT-CONTAINING PROTEIN 1"/>
    <property type="match status" value="1"/>
</dbReference>
<evidence type="ECO:0000313" key="3">
    <source>
        <dbReference type="WBParaSite" id="MCU_001086-RB"/>
    </source>
</evidence>
<sequence>MSAGSVRAPLVIPLRLPTEGQPRNAIDNATLIELSSDTPSARIYFTIDGSRPDPIAWKPRQPQPGPTYLFREPFTLPPGTKMIKAVAVHPSTNQESNVVTKTFEVLSVPEQHHIDKTDTGPGQDDYDFIKELKTERALVRQASSGITPRSSSSARQRKPTNNGSRPTGLKHPIPKQRGKGESEEKETLAAPYKPVSNRGEQESDEKWKKANHRLSWKSSASDSSDDKSRGSVVTPPQVKKNLGQASRRMEREERKAPRISPPRFDRIQREVDLFNCPTCLSARPADPAATFCPCCGATLPRLPISTVAAPPKLEELDTCFTCGSKLAVDEKKCLICEAPSTHANKNAESEALDRRLCSTCGSLNPVYVKSCLTCESALPQTAASLVNISALLRNSGKSSVPQENTDSPASRPVAKCRICYRQNSLGARFCDWCGIQNPHDDDCPEPLQKGIVCPQCFWQTLNDAHFCPICGFNLDEPSKASSMFKGTHGHSACSSKAQSIVEASSMESLTPRTNRNVGTQTVGLFFPSANHMKAAAGCNQSHNSAETPPKTRRPIVAPISPGRGMWRMQLEHVVAHLRAYIRNNVEFQKAIGDPRMGRILCAGVEEDRDDVTICVTFKRHYLNPMALSQEIQEFSRQEEIGATTEEEDGQVVANTSRPRRPVSSFNSSNAASQPHRKPTPLSANFRKKLRGENIDNSGTQQPRFRTAVNREPLRAFSPNSSFNKSAPLENQTSGSLRLNKLLIEELRTGHKADVDVVASLIFEGANPSCLAPSGDPLIVKAVQSQQLESIPLLVRAGADVNAIGTRDGNTPLHEAVLLESQSEQFVRTLLELGADANKKNALGLTPQDLALRANSASVAAVIAAGECELESCDLEAPSLKT</sequence>
<name>A0A5K3ELH9_MESCO</name>
<dbReference type="SMART" id="SM00248">
    <property type="entry name" value="ANK"/>
    <property type="match status" value="2"/>
</dbReference>
<dbReference type="InterPro" id="IPR002110">
    <property type="entry name" value="Ankyrin_rpt"/>
</dbReference>
<feature type="compositionally biased region" description="Basic and acidic residues" evidence="2">
    <location>
        <begin position="178"/>
        <end position="187"/>
    </location>
</feature>
<dbReference type="PANTHER" id="PTHR16058:SF4">
    <property type="entry name" value="DOUBLE ZINC RIBBON AND ANKYRIN REPEAT-CONTAINING PROTEIN 1"/>
    <property type="match status" value="1"/>
</dbReference>
<dbReference type="Pfam" id="PF13287">
    <property type="entry name" value="Fn3_assoc"/>
    <property type="match status" value="1"/>
</dbReference>
<proteinExistence type="predicted"/>
<accession>A0A5K3ELH9</accession>
<dbReference type="InterPro" id="IPR052481">
    <property type="entry name" value="DZAN1"/>
</dbReference>
<evidence type="ECO:0000256" key="1">
    <source>
        <dbReference type="PROSITE-ProRule" id="PRU00023"/>
    </source>
</evidence>
<dbReference type="Gene3D" id="1.25.40.20">
    <property type="entry name" value="Ankyrin repeat-containing domain"/>
    <property type="match status" value="1"/>
</dbReference>
<dbReference type="WBParaSite" id="MCU_001086-RB">
    <property type="protein sequence ID" value="MCU_001086-RB"/>
    <property type="gene ID" value="MCU_001086"/>
</dbReference>
<evidence type="ECO:0000256" key="2">
    <source>
        <dbReference type="SAM" id="MobiDB-lite"/>
    </source>
</evidence>
<dbReference type="AlphaFoldDB" id="A0A5K3ELH9"/>
<feature type="compositionally biased region" description="Polar residues" evidence="2">
    <location>
        <begin position="663"/>
        <end position="672"/>
    </location>
</feature>
<feature type="compositionally biased region" description="Basic and acidic residues" evidence="2">
    <location>
        <begin position="247"/>
        <end position="256"/>
    </location>
</feature>
<dbReference type="InterPro" id="IPR026876">
    <property type="entry name" value="Fn3_assoc_repeat"/>
</dbReference>
<dbReference type="PROSITE" id="PS50297">
    <property type="entry name" value="ANK_REP_REGION"/>
    <property type="match status" value="1"/>
</dbReference>
<feature type="compositionally biased region" description="Polar residues" evidence="2">
    <location>
        <begin position="141"/>
        <end position="165"/>
    </location>
</feature>
<dbReference type="SUPFAM" id="SSF48403">
    <property type="entry name" value="Ankyrin repeat"/>
    <property type="match status" value="1"/>
</dbReference>
<dbReference type="InterPro" id="IPR036770">
    <property type="entry name" value="Ankyrin_rpt-contain_sf"/>
</dbReference>
<feature type="region of interest" description="Disordered" evidence="2">
    <location>
        <begin position="139"/>
        <end position="259"/>
    </location>
</feature>